<feature type="domain" description="HTH lacI-type" evidence="4">
    <location>
        <begin position="7"/>
        <end position="63"/>
    </location>
</feature>
<evidence type="ECO:0000313" key="6">
    <source>
        <dbReference type="Proteomes" id="UP000675781"/>
    </source>
</evidence>
<evidence type="ECO:0000256" key="3">
    <source>
        <dbReference type="ARBA" id="ARBA00023163"/>
    </source>
</evidence>
<dbReference type="Pfam" id="PF13377">
    <property type="entry name" value="Peripla_BP_3"/>
    <property type="match status" value="1"/>
</dbReference>
<dbReference type="Gene3D" id="1.10.260.40">
    <property type="entry name" value="lambda repressor-like DNA-binding domains"/>
    <property type="match status" value="1"/>
</dbReference>
<keyword evidence="6" id="KW-1185">Reference proteome</keyword>
<evidence type="ECO:0000256" key="1">
    <source>
        <dbReference type="ARBA" id="ARBA00023015"/>
    </source>
</evidence>
<protein>
    <submittedName>
        <fullName evidence="5">LacI family DNA-binding transcriptional regulator</fullName>
    </submittedName>
</protein>
<dbReference type="Pfam" id="PF00356">
    <property type="entry name" value="LacI"/>
    <property type="match status" value="1"/>
</dbReference>
<accession>A0A941IPC0</accession>
<dbReference type="AlphaFoldDB" id="A0A941IPC0"/>
<dbReference type="InterPro" id="IPR028082">
    <property type="entry name" value="Peripla_BP_I"/>
</dbReference>
<gene>
    <name evidence="5" type="ORF">KDL01_24040</name>
</gene>
<dbReference type="Proteomes" id="UP000675781">
    <property type="component" value="Unassembled WGS sequence"/>
</dbReference>
<comment type="caution">
    <text evidence="5">The sequence shown here is derived from an EMBL/GenBank/DDBJ whole genome shotgun (WGS) entry which is preliminary data.</text>
</comment>
<dbReference type="CDD" id="cd06267">
    <property type="entry name" value="PBP1_LacI_sugar_binding-like"/>
    <property type="match status" value="1"/>
</dbReference>
<dbReference type="PROSITE" id="PS50932">
    <property type="entry name" value="HTH_LACI_2"/>
    <property type="match status" value="1"/>
</dbReference>
<keyword evidence="2 5" id="KW-0238">DNA-binding</keyword>
<evidence type="ECO:0000256" key="2">
    <source>
        <dbReference type="ARBA" id="ARBA00023125"/>
    </source>
</evidence>
<dbReference type="InterPro" id="IPR000843">
    <property type="entry name" value="HTH_LacI"/>
</dbReference>
<dbReference type="PANTHER" id="PTHR30146:SF109">
    <property type="entry name" value="HTH-TYPE TRANSCRIPTIONAL REGULATOR GALS"/>
    <property type="match status" value="1"/>
</dbReference>
<dbReference type="SMART" id="SM00354">
    <property type="entry name" value="HTH_LACI"/>
    <property type="match status" value="1"/>
</dbReference>
<dbReference type="InterPro" id="IPR010982">
    <property type="entry name" value="Lambda_DNA-bd_dom_sf"/>
</dbReference>
<dbReference type="GO" id="GO:0000976">
    <property type="term" value="F:transcription cis-regulatory region binding"/>
    <property type="evidence" value="ECO:0007669"/>
    <property type="project" value="TreeGrafter"/>
</dbReference>
<reference evidence="5" key="1">
    <citation type="submission" date="2021-04" db="EMBL/GenBank/DDBJ databases">
        <title>Genome based classification of Actinospica acidithermotolerans sp. nov., an actinobacterium isolated from an Indonesian hot spring.</title>
        <authorList>
            <person name="Kusuma A.B."/>
            <person name="Putra K.E."/>
            <person name="Nafisah S."/>
            <person name="Loh J."/>
            <person name="Nouioui I."/>
            <person name="Goodfellow M."/>
        </authorList>
    </citation>
    <scope>NUCLEOTIDE SEQUENCE</scope>
    <source>
        <strain evidence="5">CSCA 57</strain>
    </source>
</reference>
<dbReference type="CDD" id="cd01392">
    <property type="entry name" value="HTH_LacI"/>
    <property type="match status" value="1"/>
</dbReference>
<dbReference type="Gene3D" id="3.40.50.2300">
    <property type="match status" value="1"/>
</dbReference>
<dbReference type="GO" id="GO:0003700">
    <property type="term" value="F:DNA-binding transcription factor activity"/>
    <property type="evidence" value="ECO:0007669"/>
    <property type="project" value="TreeGrafter"/>
</dbReference>
<dbReference type="EMBL" id="JAGSOG010000138">
    <property type="protein sequence ID" value="MBR7836370.1"/>
    <property type="molecule type" value="Genomic_DNA"/>
</dbReference>
<keyword evidence="1" id="KW-0805">Transcription regulation</keyword>
<name>A0A941IPC0_9ACTN</name>
<evidence type="ECO:0000259" key="4">
    <source>
        <dbReference type="PROSITE" id="PS50932"/>
    </source>
</evidence>
<evidence type="ECO:0000313" key="5">
    <source>
        <dbReference type="EMBL" id="MBR7836370.1"/>
    </source>
</evidence>
<sequence>MSASGRVTLKDVAAACGVSRSTAGFVLANDPRQKISPETRERVHQAARELGYVTHGVARALREGSSRVVVLEIDWEYEGNYSRSYIRGLGDELGAHDHDLLVRHGPVSPQATQRLLDAIAPRAMLRFAEPYMTGRDLEDGGGGWVDGLAAHVALQLGYLVDRGHSRIALALPSTHSPLSDARRRFTSQHAARLGVPEVVCFDIPPTRDGAVEALARLRREHPAVTAIAAFIDDIALRAVTALRDLGLGVPGDVAVIGFDDTDYGALATPALSSIHVDAEAHGRLVARRALGLGEGGLAPVPARVVVRESA</sequence>
<proteinExistence type="predicted"/>
<dbReference type="PANTHER" id="PTHR30146">
    <property type="entry name" value="LACI-RELATED TRANSCRIPTIONAL REPRESSOR"/>
    <property type="match status" value="1"/>
</dbReference>
<keyword evidence="3" id="KW-0804">Transcription</keyword>
<dbReference type="InterPro" id="IPR046335">
    <property type="entry name" value="LacI/GalR-like_sensor"/>
</dbReference>
<dbReference type="SUPFAM" id="SSF47413">
    <property type="entry name" value="lambda repressor-like DNA-binding domains"/>
    <property type="match status" value="1"/>
</dbReference>
<dbReference type="SUPFAM" id="SSF53822">
    <property type="entry name" value="Periplasmic binding protein-like I"/>
    <property type="match status" value="1"/>
</dbReference>
<dbReference type="RefSeq" id="WP_212530849.1">
    <property type="nucleotide sequence ID" value="NZ_JAGSOG010000138.1"/>
</dbReference>
<organism evidence="5 6">
    <name type="scientific">Actinospica durhamensis</name>
    <dbReference type="NCBI Taxonomy" id="1508375"/>
    <lineage>
        <taxon>Bacteria</taxon>
        <taxon>Bacillati</taxon>
        <taxon>Actinomycetota</taxon>
        <taxon>Actinomycetes</taxon>
        <taxon>Catenulisporales</taxon>
        <taxon>Actinospicaceae</taxon>
        <taxon>Actinospica</taxon>
    </lineage>
</organism>